<dbReference type="Gene3D" id="3.40.1380.10">
    <property type="match status" value="1"/>
</dbReference>
<comment type="similarity">
    <text evidence="3 11">Belongs to the ATPase gamma chain family.</text>
</comment>
<evidence type="ECO:0000256" key="11">
    <source>
        <dbReference type="HAMAP-Rule" id="MF_00815"/>
    </source>
</evidence>
<dbReference type="FunFam" id="1.10.287.80:FF:000003">
    <property type="entry name" value="ATP synthase gamma chain, chloroplastic"/>
    <property type="match status" value="1"/>
</dbReference>
<organism evidence="12 13">
    <name type="scientific">Salinivirga cyanobacteriivorans</name>
    <dbReference type="NCBI Taxonomy" id="1307839"/>
    <lineage>
        <taxon>Bacteria</taxon>
        <taxon>Pseudomonadati</taxon>
        <taxon>Bacteroidota</taxon>
        <taxon>Bacteroidia</taxon>
        <taxon>Bacteroidales</taxon>
        <taxon>Salinivirgaceae</taxon>
        <taxon>Salinivirga</taxon>
    </lineage>
</organism>
<keyword evidence="7 11" id="KW-0472">Membrane</keyword>
<keyword evidence="9 11" id="KW-0066">ATP synthesis</keyword>
<dbReference type="PANTHER" id="PTHR11693:SF22">
    <property type="entry name" value="ATP SYNTHASE SUBUNIT GAMMA, MITOCHONDRIAL"/>
    <property type="match status" value="1"/>
</dbReference>
<comment type="function">
    <text evidence="1 11">Produces ATP from ADP in the presence of a proton gradient across the membrane. The gamma chain is believed to be important in regulating ATPase activity and the flow of protons through the CF(0) complex.</text>
</comment>
<dbReference type="GO" id="GO:0005524">
    <property type="term" value="F:ATP binding"/>
    <property type="evidence" value="ECO:0007669"/>
    <property type="project" value="UniProtKB-UniRule"/>
</dbReference>
<dbReference type="EMBL" id="CP013118">
    <property type="protein sequence ID" value="ALO15650.1"/>
    <property type="molecule type" value="Genomic_DNA"/>
</dbReference>
<dbReference type="PANTHER" id="PTHR11693">
    <property type="entry name" value="ATP SYNTHASE GAMMA CHAIN"/>
    <property type="match status" value="1"/>
</dbReference>
<evidence type="ECO:0000256" key="6">
    <source>
        <dbReference type="ARBA" id="ARBA00023065"/>
    </source>
</evidence>
<dbReference type="Pfam" id="PF00231">
    <property type="entry name" value="ATP-synt"/>
    <property type="match status" value="1"/>
</dbReference>
<dbReference type="GO" id="GO:0045259">
    <property type="term" value="C:proton-transporting ATP synthase complex"/>
    <property type="evidence" value="ECO:0007669"/>
    <property type="project" value="UniProtKB-KW"/>
</dbReference>
<dbReference type="PROSITE" id="PS00153">
    <property type="entry name" value="ATPASE_GAMMA"/>
    <property type="match status" value="1"/>
</dbReference>
<dbReference type="Gene3D" id="1.10.287.80">
    <property type="entry name" value="ATP synthase, gamma subunit, helix hairpin domain"/>
    <property type="match status" value="1"/>
</dbReference>
<name>A0A0S2I0B7_9BACT</name>
<evidence type="ECO:0000256" key="9">
    <source>
        <dbReference type="ARBA" id="ARBA00023310"/>
    </source>
</evidence>
<comment type="subunit">
    <text evidence="11">F-type ATPases have 2 components, CF(1) - the catalytic core - and CF(0) - the membrane proton channel. CF(1) has five subunits: alpha(3), beta(3), gamma(1), delta(1), epsilon(1). CF(0) has three main subunits: a, b and c.</text>
</comment>
<dbReference type="PATRIC" id="fig|1307839.3.peg.2126"/>
<evidence type="ECO:0000313" key="13">
    <source>
        <dbReference type="Proteomes" id="UP000064893"/>
    </source>
</evidence>
<dbReference type="SUPFAM" id="SSF52943">
    <property type="entry name" value="ATP synthase (F1-ATPase), gamma subunit"/>
    <property type="match status" value="1"/>
</dbReference>
<keyword evidence="5 11" id="KW-0375">Hydrogen ion transport</keyword>
<dbReference type="GO" id="GO:0009579">
    <property type="term" value="C:thylakoid"/>
    <property type="evidence" value="ECO:0007669"/>
    <property type="project" value="UniProtKB-SubCell"/>
</dbReference>
<evidence type="ECO:0000256" key="1">
    <source>
        <dbReference type="ARBA" id="ARBA00003456"/>
    </source>
</evidence>
<dbReference type="OrthoDB" id="9812769at2"/>
<keyword evidence="6 11" id="KW-0406">Ion transport</keyword>
<evidence type="ECO:0000256" key="7">
    <source>
        <dbReference type="ARBA" id="ARBA00023136"/>
    </source>
</evidence>
<evidence type="ECO:0000256" key="10">
    <source>
        <dbReference type="ARBA" id="ARBA00060385"/>
    </source>
</evidence>
<proteinExistence type="inferred from homology"/>
<dbReference type="PRINTS" id="PR00126">
    <property type="entry name" value="ATPASEGAMMA"/>
</dbReference>
<accession>A0A0S2I0B7</accession>
<keyword evidence="8 11" id="KW-0139">CF(1)</keyword>
<dbReference type="STRING" id="1307839.L21SP5_02011"/>
<dbReference type="GO" id="GO:0042777">
    <property type="term" value="P:proton motive force-driven plasma membrane ATP synthesis"/>
    <property type="evidence" value="ECO:0007669"/>
    <property type="project" value="UniProtKB-UniRule"/>
</dbReference>
<gene>
    <name evidence="11 12" type="primary">atpG</name>
    <name evidence="12" type="ORF">L21SP5_02011</name>
</gene>
<dbReference type="RefSeq" id="WP_057953089.1">
    <property type="nucleotide sequence ID" value="NZ_CP013118.1"/>
</dbReference>
<dbReference type="InterPro" id="IPR035968">
    <property type="entry name" value="ATP_synth_F1_ATPase_gsu"/>
</dbReference>
<evidence type="ECO:0000313" key="12">
    <source>
        <dbReference type="EMBL" id="ALO15650.1"/>
    </source>
</evidence>
<protein>
    <recommendedName>
        <fullName evidence="11">ATP synthase gamma chain</fullName>
    </recommendedName>
    <alternativeName>
        <fullName evidence="11">ATP synthase F1 sector gamma subunit</fullName>
    </alternativeName>
    <alternativeName>
        <fullName evidence="11">F-ATPase gamma subunit</fullName>
    </alternativeName>
</protein>
<keyword evidence="13" id="KW-1185">Reference proteome</keyword>
<evidence type="ECO:0000256" key="8">
    <source>
        <dbReference type="ARBA" id="ARBA00023196"/>
    </source>
</evidence>
<evidence type="ECO:0000256" key="5">
    <source>
        <dbReference type="ARBA" id="ARBA00022781"/>
    </source>
</evidence>
<dbReference type="CDD" id="cd12151">
    <property type="entry name" value="F1-ATPase_gamma"/>
    <property type="match status" value="1"/>
</dbReference>
<dbReference type="AlphaFoldDB" id="A0A0S2I0B7"/>
<dbReference type="InterPro" id="IPR023632">
    <property type="entry name" value="ATP_synth_F1_gsu_CS"/>
</dbReference>
<reference evidence="12 13" key="1">
    <citation type="submission" date="2015-11" db="EMBL/GenBank/DDBJ databases">
        <title>Description and complete genome sequence of a novel strain predominating in hypersaline microbial mats and representing a new family of the Bacteriodetes phylum.</title>
        <authorList>
            <person name="Spring S."/>
            <person name="Bunk B."/>
            <person name="Sproer C."/>
            <person name="Klenk H.-P."/>
        </authorList>
    </citation>
    <scope>NUCLEOTIDE SEQUENCE [LARGE SCALE GENOMIC DNA]</scope>
    <source>
        <strain evidence="12 13">L21-Spi-D4</strain>
    </source>
</reference>
<evidence type="ECO:0000256" key="4">
    <source>
        <dbReference type="ARBA" id="ARBA00022448"/>
    </source>
</evidence>
<dbReference type="GO" id="GO:0005886">
    <property type="term" value="C:plasma membrane"/>
    <property type="evidence" value="ECO:0007669"/>
    <property type="project" value="UniProtKB-SubCell"/>
</dbReference>
<dbReference type="Proteomes" id="UP000064893">
    <property type="component" value="Chromosome"/>
</dbReference>
<dbReference type="HAMAP" id="MF_00815">
    <property type="entry name" value="ATP_synth_gamma_bact"/>
    <property type="match status" value="1"/>
</dbReference>
<dbReference type="InterPro" id="IPR000131">
    <property type="entry name" value="ATP_synth_F1_gsu"/>
</dbReference>
<keyword evidence="11" id="KW-1003">Cell membrane</keyword>
<dbReference type="NCBIfam" id="TIGR01146">
    <property type="entry name" value="ATPsyn_F1gamma"/>
    <property type="match status" value="1"/>
</dbReference>
<comment type="subcellular location">
    <subcellularLocation>
        <location evidence="11">Cell membrane</location>
        <topology evidence="11">Peripheral membrane protein</topology>
    </subcellularLocation>
    <subcellularLocation>
        <location evidence="2">Membrane</location>
        <topology evidence="2">Peripheral membrane protein</topology>
    </subcellularLocation>
    <subcellularLocation>
        <location evidence="10">Thylakoid</location>
    </subcellularLocation>
</comment>
<evidence type="ECO:0000256" key="3">
    <source>
        <dbReference type="ARBA" id="ARBA00007681"/>
    </source>
</evidence>
<sequence>MANLKEIRTRIASVKNTRQVTSAMKMVAAAKLRKAQDAIFKIRPYTDALHKVAEQIAAAGEEDITSPLTEHRETNNMLVVLFTSNKGLCGAFNYQVTKAAINHVKNEYHDLLEEDRIQFLTIGKKGDEIVKREGFQVWKNMDDLLDHSQFKESATVANEIVDVFLNKEFDKVALFYNGFKNAAVQRVTHETFLPVEIGGDEEGADPNYILEPTAGEIVMDLMPKILQISFHSALLDSVASEHGARMTAMHKATENATDLIKDLTLNYNKARQAAITNEITEIVSGANALGK</sequence>
<keyword evidence="4 11" id="KW-0813">Transport</keyword>
<evidence type="ECO:0000256" key="2">
    <source>
        <dbReference type="ARBA" id="ARBA00004170"/>
    </source>
</evidence>
<dbReference type="KEGG" id="blq:L21SP5_02011"/>
<dbReference type="GO" id="GO:0046933">
    <property type="term" value="F:proton-transporting ATP synthase activity, rotational mechanism"/>
    <property type="evidence" value="ECO:0007669"/>
    <property type="project" value="UniProtKB-UniRule"/>
</dbReference>